<dbReference type="GO" id="GO:0005694">
    <property type="term" value="C:chromosome"/>
    <property type="evidence" value="ECO:0007669"/>
    <property type="project" value="UniProtKB-SubCell"/>
</dbReference>
<reference evidence="10" key="1">
    <citation type="submission" date="2016-11" db="UniProtKB">
        <authorList>
            <consortium name="WormBaseParasite"/>
        </authorList>
    </citation>
    <scope>IDENTIFICATION</scope>
</reference>
<dbReference type="GO" id="GO:0032259">
    <property type="term" value="P:methylation"/>
    <property type="evidence" value="ECO:0007669"/>
    <property type="project" value="UniProtKB-KW"/>
</dbReference>
<organism evidence="9 10">
    <name type="scientific">Steinernema glaseri</name>
    <dbReference type="NCBI Taxonomy" id="37863"/>
    <lineage>
        <taxon>Eukaryota</taxon>
        <taxon>Metazoa</taxon>
        <taxon>Ecdysozoa</taxon>
        <taxon>Nematoda</taxon>
        <taxon>Chromadorea</taxon>
        <taxon>Rhabditida</taxon>
        <taxon>Tylenchina</taxon>
        <taxon>Panagrolaimomorpha</taxon>
        <taxon>Strongyloidoidea</taxon>
        <taxon>Steinernematidae</taxon>
        <taxon>Steinernema</taxon>
    </lineage>
</organism>
<dbReference type="AlphaFoldDB" id="A0A1I7ZJ95"/>
<keyword evidence="8" id="KW-0539">Nucleus</keyword>
<evidence type="ECO:0000256" key="7">
    <source>
        <dbReference type="ARBA" id="ARBA00022853"/>
    </source>
</evidence>
<accession>A0A1I7ZJ95</accession>
<dbReference type="WBParaSite" id="L893_g26747.t3">
    <property type="protein sequence ID" value="L893_g26747.t3"/>
    <property type="gene ID" value="L893_g26747"/>
</dbReference>
<keyword evidence="7" id="KW-0156">Chromatin regulator</keyword>
<evidence type="ECO:0000256" key="6">
    <source>
        <dbReference type="ARBA" id="ARBA00022691"/>
    </source>
</evidence>
<evidence type="ECO:0000256" key="3">
    <source>
        <dbReference type="ARBA" id="ARBA00022454"/>
    </source>
</evidence>
<dbReference type="InterPro" id="IPR039977">
    <property type="entry name" value="Suv4-20/Set9"/>
</dbReference>
<protein>
    <submittedName>
        <fullName evidence="10">[histone H4]-N-methyl-L-lysine(20) N-methyltransferase</fullName>
    </submittedName>
</protein>
<evidence type="ECO:0000313" key="10">
    <source>
        <dbReference type="WBParaSite" id="L893_g26747.t3"/>
    </source>
</evidence>
<evidence type="ECO:0000256" key="8">
    <source>
        <dbReference type="ARBA" id="ARBA00023242"/>
    </source>
</evidence>
<dbReference type="PANTHER" id="PTHR12977">
    <property type="entry name" value="SUPPRESSOR OF VARIEGATION 4-20-RELATED"/>
    <property type="match status" value="1"/>
</dbReference>
<keyword evidence="6" id="KW-0949">S-adenosyl-L-methionine</keyword>
<dbReference type="PANTHER" id="PTHR12977:SF4">
    <property type="entry name" value="HISTONE-LYSINE N-METHYLTRANSFERASE KMT5B"/>
    <property type="match status" value="1"/>
</dbReference>
<sequence length="88" mass="10041">MAASSSSGFTDPLDDIAYLLHLPTHMTARHTMKTEEMCINDDWATALVVDPVLGFTTHKMGITEYVPFGRFHSLRNDCLEWRNLRKQS</sequence>
<proteinExistence type="predicted"/>
<keyword evidence="4" id="KW-0489">Methyltransferase</keyword>
<name>A0A1I7ZJ95_9BILA</name>
<keyword evidence="5" id="KW-0808">Transferase</keyword>
<dbReference type="InterPro" id="IPR041938">
    <property type="entry name" value="Hist-Lys_N-MTase_N"/>
</dbReference>
<keyword evidence="3" id="KW-0158">Chromosome</keyword>
<keyword evidence="9" id="KW-1185">Reference proteome</keyword>
<dbReference type="GO" id="GO:0005634">
    <property type="term" value="C:nucleus"/>
    <property type="evidence" value="ECO:0007669"/>
    <property type="project" value="UniProtKB-SubCell"/>
</dbReference>
<comment type="subcellular location">
    <subcellularLocation>
        <location evidence="2">Chromosome</location>
    </subcellularLocation>
    <subcellularLocation>
        <location evidence="1">Nucleus</location>
    </subcellularLocation>
</comment>
<evidence type="ECO:0000313" key="9">
    <source>
        <dbReference type="Proteomes" id="UP000095287"/>
    </source>
</evidence>
<evidence type="ECO:0000256" key="4">
    <source>
        <dbReference type="ARBA" id="ARBA00022603"/>
    </source>
</evidence>
<dbReference type="Gene3D" id="1.10.10.1700">
    <property type="entry name" value="Histone-lysine N-methyltransferase"/>
    <property type="match status" value="1"/>
</dbReference>
<evidence type="ECO:0000256" key="2">
    <source>
        <dbReference type="ARBA" id="ARBA00004286"/>
    </source>
</evidence>
<evidence type="ECO:0000256" key="1">
    <source>
        <dbReference type="ARBA" id="ARBA00004123"/>
    </source>
</evidence>
<dbReference type="GO" id="GO:0042799">
    <property type="term" value="F:histone H4K20 methyltransferase activity"/>
    <property type="evidence" value="ECO:0007669"/>
    <property type="project" value="TreeGrafter"/>
</dbReference>
<dbReference type="Proteomes" id="UP000095287">
    <property type="component" value="Unplaced"/>
</dbReference>
<evidence type="ECO:0000256" key="5">
    <source>
        <dbReference type="ARBA" id="ARBA00022679"/>
    </source>
</evidence>